<comment type="pathway">
    <text evidence="8">Carotenoid biosynthesis; staphyloxanthin biosynthesis; staphyloxanthin from farnesyl diphosphate: step 4/5.</text>
</comment>
<reference evidence="13" key="1">
    <citation type="submission" date="2016-10" db="EMBL/GenBank/DDBJ databases">
        <authorList>
            <person name="Varghese N."/>
            <person name="Submissions S."/>
        </authorList>
    </citation>
    <scope>NUCLEOTIDE SEQUENCE [LARGE SCALE GENOMIC DNA]</scope>
    <source>
        <strain evidence="13">OK042</strain>
    </source>
</reference>
<gene>
    <name evidence="12" type="ORF">SAMN05518846_10733</name>
</gene>
<evidence type="ECO:0000313" key="13">
    <source>
        <dbReference type="Proteomes" id="UP000198915"/>
    </source>
</evidence>
<keyword evidence="3" id="KW-0328">Glycosyltransferase</keyword>
<dbReference type="SUPFAM" id="SSF53448">
    <property type="entry name" value="Nucleotide-diphospho-sugar transferases"/>
    <property type="match status" value="1"/>
</dbReference>
<keyword evidence="4" id="KW-0808">Transferase</keyword>
<dbReference type="Pfam" id="PF00535">
    <property type="entry name" value="Glycos_transf_2"/>
    <property type="match status" value="1"/>
</dbReference>
<evidence type="ECO:0000256" key="4">
    <source>
        <dbReference type="ARBA" id="ARBA00022679"/>
    </source>
</evidence>
<evidence type="ECO:0000256" key="8">
    <source>
        <dbReference type="ARBA" id="ARBA00037904"/>
    </source>
</evidence>
<dbReference type="InterPro" id="IPR029044">
    <property type="entry name" value="Nucleotide-diphossugar_trans"/>
</dbReference>
<dbReference type="AlphaFoldDB" id="A0A1I3VJQ8"/>
<evidence type="ECO:0000259" key="11">
    <source>
        <dbReference type="Pfam" id="PF00535"/>
    </source>
</evidence>
<dbReference type="Gene3D" id="3.90.550.10">
    <property type="entry name" value="Spore Coat Polysaccharide Biosynthesis Protein SpsA, Chain A"/>
    <property type="match status" value="1"/>
</dbReference>
<evidence type="ECO:0000256" key="10">
    <source>
        <dbReference type="ARBA" id="ARBA00040345"/>
    </source>
</evidence>
<comment type="subcellular location">
    <subcellularLocation>
        <location evidence="1">Cell membrane</location>
    </subcellularLocation>
</comment>
<evidence type="ECO:0000256" key="2">
    <source>
        <dbReference type="ARBA" id="ARBA00022475"/>
    </source>
</evidence>
<dbReference type="Proteomes" id="UP000198915">
    <property type="component" value="Unassembled WGS sequence"/>
</dbReference>
<proteinExistence type="inferred from homology"/>
<dbReference type="GO" id="GO:0005886">
    <property type="term" value="C:plasma membrane"/>
    <property type="evidence" value="ECO:0007669"/>
    <property type="project" value="UniProtKB-SubCell"/>
</dbReference>
<evidence type="ECO:0000313" key="12">
    <source>
        <dbReference type="EMBL" id="SFJ95223.1"/>
    </source>
</evidence>
<dbReference type="GO" id="GO:0016117">
    <property type="term" value="P:carotenoid biosynthetic process"/>
    <property type="evidence" value="ECO:0007669"/>
    <property type="project" value="UniProtKB-KW"/>
</dbReference>
<evidence type="ECO:0000256" key="1">
    <source>
        <dbReference type="ARBA" id="ARBA00004236"/>
    </source>
</evidence>
<keyword evidence="13" id="KW-1185">Reference proteome</keyword>
<evidence type="ECO:0000256" key="5">
    <source>
        <dbReference type="ARBA" id="ARBA00022746"/>
    </source>
</evidence>
<name>A0A1I3VJQ8_9BACL</name>
<dbReference type="PANTHER" id="PTHR43646:SF2">
    <property type="entry name" value="GLYCOSYLTRANSFERASE 2-LIKE DOMAIN-CONTAINING PROTEIN"/>
    <property type="match status" value="1"/>
</dbReference>
<organism evidence="12 13">
    <name type="scientific">Brevibacillus centrosporus</name>
    <dbReference type="NCBI Taxonomy" id="54910"/>
    <lineage>
        <taxon>Bacteria</taxon>
        <taxon>Bacillati</taxon>
        <taxon>Bacillota</taxon>
        <taxon>Bacilli</taxon>
        <taxon>Bacillales</taxon>
        <taxon>Paenibacillaceae</taxon>
        <taxon>Brevibacillus</taxon>
    </lineage>
</organism>
<feature type="domain" description="Glycosyltransferase 2-like" evidence="11">
    <location>
        <begin position="287"/>
        <end position="391"/>
    </location>
</feature>
<dbReference type="STRING" id="1884381.SAMN05518846_10733"/>
<sequence>MGTRRLTGEEKTLSVILTATYSIQHVQRQMEASLKLAPLEIILVSAAHLLGELPDSIAACCSVHGVDQLESPFSARAIGAAQARGDILLFLGEDRFYPVSSLQRFLFPLHYQQVDLMFSEEVVRERGRQRAEPVRGISQLLNEAYGHPEWREASLVNTPHAFAKKVLSKIPAEELAHPAQAFRKLFPSGILIRTMPLESLQEWVPFQPELLGACLSELSVWEQAVIEEQVAAFSCLPFRGGLEDGQRKREVAEQYAQQRGQTPLHQVRQWGKWPLRSTKRYGEDRLSVIIPACNEERTIGNVLREVLQLAPAEIIVVVNGSSDQTARIAQEHGVTTVEIAEPLGVDTGRAVGASLARGDILLFVDADFVIPAMDLYPFVRACQHRVEVALNDQRRFLSGVSSRDGVLTARQALNAAINRKGLGPGSMLVVPFALRRESFAPIGWQLLVCPPKAQAAAALAGLDIRLVHEVDSFARNRIRPDKNLAASGRSLAFQQILGDHIEAFQLLAESGVKIWKQNVKAGW</sequence>
<evidence type="ECO:0000256" key="7">
    <source>
        <dbReference type="ARBA" id="ARBA00037281"/>
    </source>
</evidence>
<dbReference type="EMBL" id="FORT01000007">
    <property type="protein sequence ID" value="SFJ95223.1"/>
    <property type="molecule type" value="Genomic_DNA"/>
</dbReference>
<evidence type="ECO:0000256" key="9">
    <source>
        <dbReference type="ARBA" id="ARBA00038120"/>
    </source>
</evidence>
<dbReference type="RefSeq" id="WP_092268493.1">
    <property type="nucleotide sequence ID" value="NZ_FORT01000007.1"/>
</dbReference>
<protein>
    <recommendedName>
        <fullName evidence="10">4,4'-diaponeurosporenoate glycosyltransferase</fullName>
    </recommendedName>
</protein>
<keyword evidence="5" id="KW-0125">Carotenoid biosynthesis</keyword>
<dbReference type="GO" id="GO:0016757">
    <property type="term" value="F:glycosyltransferase activity"/>
    <property type="evidence" value="ECO:0007669"/>
    <property type="project" value="UniProtKB-KW"/>
</dbReference>
<dbReference type="PANTHER" id="PTHR43646">
    <property type="entry name" value="GLYCOSYLTRANSFERASE"/>
    <property type="match status" value="1"/>
</dbReference>
<comment type="function">
    <text evidence="7">Catalyzes the glycosylation of 4,4'-diaponeurosporenoate, i.e. the esterification of glucose at the C1'' position with the carboxyl group of 4,4'-diaponeurosporenic acid, to form glycosyl-4,4'-diaponeurosporenoate. This is a step in the biosynthesis of staphyloxanthin, an orange pigment present in most staphylococci strains.</text>
</comment>
<evidence type="ECO:0000256" key="3">
    <source>
        <dbReference type="ARBA" id="ARBA00022676"/>
    </source>
</evidence>
<accession>A0A1I3VJQ8</accession>
<keyword evidence="2" id="KW-1003">Cell membrane</keyword>
<keyword evidence="6" id="KW-0472">Membrane</keyword>
<evidence type="ECO:0000256" key="6">
    <source>
        <dbReference type="ARBA" id="ARBA00023136"/>
    </source>
</evidence>
<dbReference type="InterPro" id="IPR001173">
    <property type="entry name" value="Glyco_trans_2-like"/>
</dbReference>
<comment type="similarity">
    <text evidence="9">Belongs to the glycosyltransferase 2 family. CrtQ subfamily.</text>
</comment>